<dbReference type="Gene3D" id="1.10.357.10">
    <property type="entry name" value="Tetracycline Repressor, domain 2"/>
    <property type="match status" value="1"/>
</dbReference>
<evidence type="ECO:0000256" key="4">
    <source>
        <dbReference type="PROSITE-ProRule" id="PRU00335"/>
    </source>
</evidence>
<protein>
    <submittedName>
        <fullName evidence="6">TetR family transcriptional regulator</fullName>
    </submittedName>
</protein>
<gene>
    <name evidence="6" type="ordered locus">AMED_0962</name>
</gene>
<organism evidence="6 7">
    <name type="scientific">Amycolatopsis mediterranei (strain U-32)</name>
    <dbReference type="NCBI Taxonomy" id="749927"/>
    <lineage>
        <taxon>Bacteria</taxon>
        <taxon>Bacillati</taxon>
        <taxon>Actinomycetota</taxon>
        <taxon>Actinomycetes</taxon>
        <taxon>Pseudonocardiales</taxon>
        <taxon>Pseudonocardiaceae</taxon>
        <taxon>Amycolatopsis</taxon>
    </lineage>
</organism>
<keyword evidence="3" id="KW-0804">Transcription</keyword>
<dbReference type="InterPro" id="IPR009057">
    <property type="entry name" value="Homeodomain-like_sf"/>
</dbReference>
<dbReference type="SUPFAM" id="SSF48498">
    <property type="entry name" value="Tetracyclin repressor-like, C-terminal domain"/>
    <property type="match status" value="1"/>
</dbReference>
<dbReference type="PRINTS" id="PR00455">
    <property type="entry name" value="HTHTETR"/>
</dbReference>
<dbReference type="GO" id="GO:0003700">
    <property type="term" value="F:DNA-binding transcription factor activity"/>
    <property type="evidence" value="ECO:0007669"/>
    <property type="project" value="TreeGrafter"/>
</dbReference>
<reference evidence="6 7" key="1">
    <citation type="journal article" date="2010" name="Cell Res.">
        <title>Complete genome sequence of the rifamycin SV-producing Amycolatopsis mediterranei U32 revealed its genetic characteristics in phylogeny and metabolism.</title>
        <authorList>
            <person name="Zhao W."/>
            <person name="Zhong Y."/>
            <person name="Yuan H."/>
            <person name="Wang J."/>
            <person name="Zheng H."/>
            <person name="Wang Y."/>
            <person name="Cen X."/>
            <person name="Xu F."/>
            <person name="Bai J."/>
            <person name="Han X."/>
            <person name="Lu G."/>
            <person name="Zhu Y."/>
            <person name="Shao Z."/>
            <person name="Yan H."/>
            <person name="Li C."/>
            <person name="Peng N."/>
            <person name="Zhang Z."/>
            <person name="Zhang Y."/>
            <person name="Lin W."/>
            <person name="Fan Y."/>
            <person name="Qin Z."/>
            <person name="Hu Y."/>
            <person name="Zhu B."/>
            <person name="Wang S."/>
            <person name="Ding X."/>
            <person name="Zhao G.P."/>
        </authorList>
    </citation>
    <scope>NUCLEOTIDE SEQUENCE [LARGE SCALE GENOMIC DNA]</scope>
    <source>
        <strain evidence="7">U-32</strain>
    </source>
</reference>
<evidence type="ECO:0000313" key="7">
    <source>
        <dbReference type="Proteomes" id="UP000000328"/>
    </source>
</evidence>
<dbReference type="PANTHER" id="PTHR30055:SF234">
    <property type="entry name" value="HTH-TYPE TRANSCRIPTIONAL REGULATOR BETI"/>
    <property type="match status" value="1"/>
</dbReference>
<dbReference type="InterPro" id="IPR050109">
    <property type="entry name" value="HTH-type_TetR-like_transc_reg"/>
</dbReference>
<evidence type="ECO:0000256" key="1">
    <source>
        <dbReference type="ARBA" id="ARBA00023015"/>
    </source>
</evidence>
<dbReference type="eggNOG" id="COG1309">
    <property type="taxonomic scope" value="Bacteria"/>
</dbReference>
<evidence type="ECO:0000259" key="5">
    <source>
        <dbReference type="PROSITE" id="PS50977"/>
    </source>
</evidence>
<dbReference type="GeneID" id="92868758"/>
<evidence type="ECO:0000256" key="3">
    <source>
        <dbReference type="ARBA" id="ARBA00023163"/>
    </source>
</evidence>
<dbReference type="InterPro" id="IPR001647">
    <property type="entry name" value="HTH_TetR"/>
</dbReference>
<dbReference type="Proteomes" id="UP000000328">
    <property type="component" value="Chromosome"/>
</dbReference>
<dbReference type="PROSITE" id="PS50977">
    <property type="entry name" value="HTH_TETR_2"/>
    <property type="match status" value="1"/>
</dbReference>
<sequence length="219" mass="23631">MAVMSPRKAAAQQDGQSLHDLLLETAQKMIATHGTTGMTVREIARMAGVADGVLYNHFSDKEELVARALLEHVRTTEAELGELPVPGEGVLFGNLRRHVEFGLALHKAVVPAFSGLVTQPKVLERFAEISERSGHWRDRLVAYLEAERALGRLRPESEVDATAAMLVGYCHASVLTTVFPHTAPLDPPPVNSVVSAALHGIAPREIEPADDEPGPVAET</sequence>
<dbReference type="PATRIC" id="fig|749927.5.peg.992"/>
<feature type="domain" description="HTH tetR-type" evidence="5">
    <location>
        <begin position="16"/>
        <end position="76"/>
    </location>
</feature>
<dbReference type="HOGENOM" id="CLU_069356_26_0_11"/>
<dbReference type="Gene3D" id="1.10.10.60">
    <property type="entry name" value="Homeodomain-like"/>
    <property type="match status" value="1"/>
</dbReference>
<dbReference type="RefSeq" id="WP_013222874.1">
    <property type="nucleotide sequence ID" value="NC_014318.1"/>
</dbReference>
<dbReference type="KEGG" id="amd:AMED_0962"/>
<accession>A0A0H3CZV3</accession>
<dbReference type="EMBL" id="CP002000">
    <property type="protein sequence ID" value="ADJ42781.1"/>
    <property type="molecule type" value="Genomic_DNA"/>
</dbReference>
<dbReference type="Pfam" id="PF00440">
    <property type="entry name" value="TetR_N"/>
    <property type="match status" value="1"/>
</dbReference>
<evidence type="ECO:0000256" key="2">
    <source>
        <dbReference type="ARBA" id="ARBA00023125"/>
    </source>
</evidence>
<keyword evidence="2 4" id="KW-0238">DNA-binding</keyword>
<evidence type="ECO:0000313" key="6">
    <source>
        <dbReference type="EMBL" id="ADJ42781.1"/>
    </source>
</evidence>
<dbReference type="AlphaFoldDB" id="A0A0H3CZV3"/>
<keyword evidence="1" id="KW-0805">Transcription regulation</keyword>
<feature type="DNA-binding region" description="H-T-H motif" evidence="4">
    <location>
        <begin position="39"/>
        <end position="58"/>
    </location>
</feature>
<proteinExistence type="predicted"/>
<name>A0A0H3CZV3_AMYMU</name>
<dbReference type="SUPFAM" id="SSF46689">
    <property type="entry name" value="Homeodomain-like"/>
    <property type="match status" value="1"/>
</dbReference>
<dbReference type="PANTHER" id="PTHR30055">
    <property type="entry name" value="HTH-TYPE TRANSCRIPTIONAL REGULATOR RUTR"/>
    <property type="match status" value="1"/>
</dbReference>
<dbReference type="InterPro" id="IPR036271">
    <property type="entry name" value="Tet_transcr_reg_TetR-rel_C_sf"/>
</dbReference>
<dbReference type="GO" id="GO:0000976">
    <property type="term" value="F:transcription cis-regulatory region binding"/>
    <property type="evidence" value="ECO:0007669"/>
    <property type="project" value="TreeGrafter"/>
</dbReference>
<dbReference type="OrthoDB" id="5068503at2"/>